<protein>
    <recommendedName>
        <fullName evidence="5">DUF5683 domain-containing protein</fullName>
    </recommendedName>
</protein>
<dbReference type="EMBL" id="JAACAK010000091">
    <property type="protein sequence ID" value="NIR75732.1"/>
    <property type="molecule type" value="Genomic_DNA"/>
</dbReference>
<reference evidence="3 4" key="1">
    <citation type="submission" date="2020-01" db="EMBL/GenBank/DDBJ databases">
        <title>Genomes assembled from Gulf of Kutch pelagic sediment metagenomes.</title>
        <authorList>
            <person name="Chandrashekar M."/>
            <person name="Mahajan M.S."/>
            <person name="Dave K.J."/>
            <person name="Vatsa P."/>
            <person name="Nathani N.M."/>
        </authorList>
    </citation>
    <scope>NUCLEOTIDE SEQUENCE [LARGE SCALE GENOMIC DNA]</scope>
    <source>
        <strain evidence="3">KS3-K002</strain>
    </source>
</reference>
<accession>A0AAE4ZAN4</accession>
<keyword evidence="2" id="KW-0732">Signal</keyword>
<gene>
    <name evidence="3" type="ORF">GWO12_11585</name>
</gene>
<evidence type="ECO:0000256" key="2">
    <source>
        <dbReference type="SAM" id="SignalP"/>
    </source>
</evidence>
<keyword evidence="1" id="KW-0812">Transmembrane</keyword>
<organism evidence="3 4">
    <name type="scientific">Candidatus Kutchimonas denitrificans</name>
    <dbReference type="NCBI Taxonomy" id="3056748"/>
    <lineage>
        <taxon>Bacteria</taxon>
        <taxon>Pseudomonadati</taxon>
        <taxon>Gemmatimonadota</taxon>
        <taxon>Gemmatimonadia</taxon>
        <taxon>Candidatus Palauibacterales</taxon>
        <taxon>Candidatus Palauibacteraceae</taxon>
        <taxon>Candidatus Kutchimonas</taxon>
    </lineage>
</organism>
<sequence>MRSRAVCLLVLSLLVATPRLAVAQDQPAPVRLDSLSFPQPPLTPGGAFIRSLVVPGWAQAELGAPTRGAFYFLAEAFSLVMLARSQIRLSQTQRSDPSNEALLDAREQQREDWIALAVFTAFFSAADGFVSVHLWGFDERTGVSPEGEMAAEVTIRIPFGP</sequence>
<feature type="transmembrane region" description="Helical" evidence="1">
    <location>
        <begin position="113"/>
        <end position="135"/>
    </location>
</feature>
<keyword evidence="1" id="KW-0472">Membrane</keyword>
<dbReference type="Proteomes" id="UP000702544">
    <property type="component" value="Unassembled WGS sequence"/>
</dbReference>
<evidence type="ECO:0000256" key="1">
    <source>
        <dbReference type="SAM" id="Phobius"/>
    </source>
</evidence>
<proteinExistence type="predicted"/>
<feature type="signal peptide" evidence="2">
    <location>
        <begin position="1"/>
        <end position="23"/>
    </location>
</feature>
<dbReference type="AlphaFoldDB" id="A0AAE4ZAN4"/>
<evidence type="ECO:0008006" key="5">
    <source>
        <dbReference type="Google" id="ProtNLM"/>
    </source>
</evidence>
<name>A0AAE4ZAN4_9BACT</name>
<evidence type="ECO:0000313" key="4">
    <source>
        <dbReference type="Proteomes" id="UP000702544"/>
    </source>
</evidence>
<comment type="caution">
    <text evidence="3">The sequence shown here is derived from an EMBL/GenBank/DDBJ whole genome shotgun (WGS) entry which is preliminary data.</text>
</comment>
<feature type="chain" id="PRO_5041971004" description="DUF5683 domain-containing protein" evidence="2">
    <location>
        <begin position="24"/>
        <end position="161"/>
    </location>
</feature>
<evidence type="ECO:0000313" key="3">
    <source>
        <dbReference type="EMBL" id="NIR75732.1"/>
    </source>
</evidence>
<keyword evidence="1" id="KW-1133">Transmembrane helix</keyword>